<evidence type="ECO:0000313" key="1">
    <source>
        <dbReference type="EMBL" id="KAH9331295.1"/>
    </source>
</evidence>
<protein>
    <submittedName>
        <fullName evidence="1">Uncharacterized protein</fullName>
    </submittedName>
</protein>
<organism evidence="1 2">
    <name type="scientific">Taxus chinensis</name>
    <name type="common">Chinese yew</name>
    <name type="synonym">Taxus wallichiana var. chinensis</name>
    <dbReference type="NCBI Taxonomy" id="29808"/>
    <lineage>
        <taxon>Eukaryota</taxon>
        <taxon>Viridiplantae</taxon>
        <taxon>Streptophyta</taxon>
        <taxon>Embryophyta</taxon>
        <taxon>Tracheophyta</taxon>
        <taxon>Spermatophyta</taxon>
        <taxon>Pinopsida</taxon>
        <taxon>Pinidae</taxon>
        <taxon>Conifers II</taxon>
        <taxon>Cupressales</taxon>
        <taxon>Taxaceae</taxon>
        <taxon>Taxus</taxon>
    </lineage>
</organism>
<accession>A0AA38LQQ9</accession>
<keyword evidence="2" id="KW-1185">Reference proteome</keyword>
<gene>
    <name evidence="1" type="ORF">KI387_003403</name>
</gene>
<sequence>MYFGTVGTKTRGGRSSGGSAEIGTACILASGHFGTKMCEVHDSGESAENGTT</sequence>
<dbReference type="Proteomes" id="UP000824469">
    <property type="component" value="Unassembled WGS sequence"/>
</dbReference>
<dbReference type="EMBL" id="JAHRHJ020000001">
    <property type="protein sequence ID" value="KAH9331295.1"/>
    <property type="molecule type" value="Genomic_DNA"/>
</dbReference>
<comment type="caution">
    <text evidence="1">The sequence shown here is derived from an EMBL/GenBank/DDBJ whole genome shotgun (WGS) entry which is preliminary data.</text>
</comment>
<feature type="non-terminal residue" evidence="1">
    <location>
        <position position="52"/>
    </location>
</feature>
<proteinExistence type="predicted"/>
<name>A0AA38LQQ9_TAXCH</name>
<dbReference type="AlphaFoldDB" id="A0AA38LQQ9"/>
<evidence type="ECO:0000313" key="2">
    <source>
        <dbReference type="Proteomes" id="UP000824469"/>
    </source>
</evidence>
<reference evidence="1 2" key="1">
    <citation type="journal article" date="2021" name="Nat. Plants">
        <title>The Taxus genome provides insights into paclitaxel biosynthesis.</title>
        <authorList>
            <person name="Xiong X."/>
            <person name="Gou J."/>
            <person name="Liao Q."/>
            <person name="Li Y."/>
            <person name="Zhou Q."/>
            <person name="Bi G."/>
            <person name="Li C."/>
            <person name="Du R."/>
            <person name="Wang X."/>
            <person name="Sun T."/>
            <person name="Guo L."/>
            <person name="Liang H."/>
            <person name="Lu P."/>
            <person name="Wu Y."/>
            <person name="Zhang Z."/>
            <person name="Ro D.K."/>
            <person name="Shang Y."/>
            <person name="Huang S."/>
            <person name="Yan J."/>
        </authorList>
    </citation>
    <scope>NUCLEOTIDE SEQUENCE [LARGE SCALE GENOMIC DNA]</scope>
    <source>
        <strain evidence="1">Ta-2019</strain>
    </source>
</reference>